<dbReference type="AlphaFoldDB" id="A0A9W9QY28"/>
<dbReference type="InterPro" id="IPR029063">
    <property type="entry name" value="SAM-dependent_MTases_sf"/>
</dbReference>
<dbReference type="Gene3D" id="3.40.50.150">
    <property type="entry name" value="Vaccinia Virus protein VP39"/>
    <property type="match status" value="1"/>
</dbReference>
<gene>
    <name evidence="1" type="ORF">N7541_007939</name>
</gene>
<reference evidence="1" key="2">
    <citation type="journal article" date="2023" name="IMA Fungus">
        <title>Comparative genomic study of the Penicillium genus elucidates a diverse pangenome and 15 lateral gene transfer events.</title>
        <authorList>
            <person name="Petersen C."/>
            <person name="Sorensen T."/>
            <person name="Nielsen M.R."/>
            <person name="Sondergaard T.E."/>
            <person name="Sorensen J.L."/>
            <person name="Fitzpatrick D.A."/>
            <person name="Frisvad J.C."/>
            <person name="Nielsen K.L."/>
        </authorList>
    </citation>
    <scope>NUCLEOTIDE SEQUENCE</scope>
    <source>
        <strain evidence="1">IBT 35675</strain>
    </source>
</reference>
<dbReference type="EMBL" id="JAPZBR010000006">
    <property type="protein sequence ID" value="KAJ5350212.1"/>
    <property type="molecule type" value="Genomic_DNA"/>
</dbReference>
<dbReference type="Proteomes" id="UP001148299">
    <property type="component" value="Unassembled WGS sequence"/>
</dbReference>
<evidence type="ECO:0000313" key="1">
    <source>
        <dbReference type="EMBL" id="KAJ5350212.1"/>
    </source>
</evidence>
<sequence length="162" mass="18309">MAKKLEYIKTAPDSIVHHPELGTYEPDDWQSETTSIATDLYDGFMENGRRPADEQQFETYEMGHLAALLMNSERANPLYCAPVQNPRHVLDIGTGKGAWAIDIADMVPNAVVRGVDLFSPPNSWIPPNSLFEGDDVLQRWTWREKFDLIHLRHGSGAFTPNE</sequence>
<accession>A0A9W9QY28</accession>
<proteinExistence type="predicted"/>
<evidence type="ECO:0000313" key="2">
    <source>
        <dbReference type="Proteomes" id="UP001148299"/>
    </source>
</evidence>
<keyword evidence="2" id="KW-1185">Reference proteome</keyword>
<organism evidence="1 2">
    <name type="scientific">Penicillium brevicompactum</name>
    <dbReference type="NCBI Taxonomy" id="5074"/>
    <lineage>
        <taxon>Eukaryota</taxon>
        <taxon>Fungi</taxon>
        <taxon>Dikarya</taxon>
        <taxon>Ascomycota</taxon>
        <taxon>Pezizomycotina</taxon>
        <taxon>Eurotiomycetes</taxon>
        <taxon>Eurotiomycetidae</taxon>
        <taxon>Eurotiales</taxon>
        <taxon>Aspergillaceae</taxon>
        <taxon>Penicillium</taxon>
    </lineage>
</organism>
<comment type="caution">
    <text evidence="1">The sequence shown here is derived from an EMBL/GenBank/DDBJ whole genome shotgun (WGS) entry which is preliminary data.</text>
</comment>
<dbReference type="Pfam" id="PF13489">
    <property type="entry name" value="Methyltransf_23"/>
    <property type="match status" value="1"/>
</dbReference>
<dbReference type="SUPFAM" id="SSF53335">
    <property type="entry name" value="S-adenosyl-L-methionine-dependent methyltransferases"/>
    <property type="match status" value="1"/>
</dbReference>
<protein>
    <submittedName>
        <fullName evidence="1">Uncharacterized protein</fullName>
    </submittedName>
</protein>
<reference evidence="1" key="1">
    <citation type="submission" date="2022-12" db="EMBL/GenBank/DDBJ databases">
        <authorList>
            <person name="Petersen C."/>
        </authorList>
    </citation>
    <scope>NUCLEOTIDE SEQUENCE</scope>
    <source>
        <strain evidence="1">IBT 35675</strain>
    </source>
</reference>
<name>A0A9W9QY28_PENBR</name>